<keyword evidence="5 13" id="KW-0436">Ligase</keyword>
<evidence type="ECO:0000256" key="9">
    <source>
        <dbReference type="ARBA" id="ARBA00022842"/>
    </source>
</evidence>
<name>A0A1M4ZXD2_9FIRM</name>
<dbReference type="InterPro" id="IPR004365">
    <property type="entry name" value="NA-bd_OB_tRNA"/>
</dbReference>
<keyword evidence="4 13" id="KW-0963">Cytoplasm</keyword>
<dbReference type="GO" id="GO:0005829">
    <property type="term" value="C:cytosol"/>
    <property type="evidence" value="ECO:0007669"/>
    <property type="project" value="TreeGrafter"/>
</dbReference>
<evidence type="ECO:0000256" key="7">
    <source>
        <dbReference type="ARBA" id="ARBA00022741"/>
    </source>
</evidence>
<dbReference type="GO" id="GO:0016740">
    <property type="term" value="F:transferase activity"/>
    <property type="evidence" value="ECO:0007669"/>
    <property type="project" value="UniProtKB-ARBA"/>
</dbReference>
<evidence type="ECO:0000256" key="11">
    <source>
        <dbReference type="ARBA" id="ARBA00023146"/>
    </source>
</evidence>
<evidence type="ECO:0000256" key="2">
    <source>
        <dbReference type="ARBA" id="ARBA00008226"/>
    </source>
</evidence>
<dbReference type="Pfam" id="PF01336">
    <property type="entry name" value="tRNA_anti-codon"/>
    <property type="match status" value="1"/>
</dbReference>
<gene>
    <name evidence="13" type="primary">lysS</name>
    <name evidence="16" type="ORF">SAMN02745218_01731</name>
</gene>
<comment type="cofactor">
    <cofactor evidence="13 14">
        <name>Mg(2+)</name>
        <dbReference type="ChEBI" id="CHEBI:18420"/>
    </cofactor>
    <text evidence="13 14">Binds 3 Mg(2+) ions per subunit.</text>
</comment>
<reference evidence="17" key="1">
    <citation type="submission" date="2016-11" db="EMBL/GenBank/DDBJ databases">
        <authorList>
            <person name="Varghese N."/>
            <person name="Submissions S."/>
        </authorList>
    </citation>
    <scope>NUCLEOTIDE SEQUENCE [LARGE SCALE GENOMIC DNA]</scope>
    <source>
        <strain evidence="17">DSM 11792</strain>
    </source>
</reference>
<evidence type="ECO:0000256" key="12">
    <source>
        <dbReference type="ARBA" id="ARBA00048573"/>
    </source>
</evidence>
<dbReference type="Proteomes" id="UP000184196">
    <property type="component" value="Unassembled WGS sequence"/>
</dbReference>
<evidence type="ECO:0000256" key="3">
    <source>
        <dbReference type="ARBA" id="ARBA00011738"/>
    </source>
</evidence>
<evidence type="ECO:0000256" key="13">
    <source>
        <dbReference type="HAMAP-Rule" id="MF_00252"/>
    </source>
</evidence>
<evidence type="ECO:0000259" key="15">
    <source>
        <dbReference type="PROSITE" id="PS50862"/>
    </source>
</evidence>
<dbReference type="GO" id="GO:0140096">
    <property type="term" value="F:catalytic activity, acting on a protein"/>
    <property type="evidence" value="ECO:0007669"/>
    <property type="project" value="UniProtKB-ARBA"/>
</dbReference>
<comment type="subcellular location">
    <subcellularLocation>
        <location evidence="1 13">Cytoplasm</location>
    </subcellularLocation>
</comment>
<keyword evidence="17" id="KW-1185">Reference proteome</keyword>
<dbReference type="GO" id="GO:0006430">
    <property type="term" value="P:lysyl-tRNA aminoacylation"/>
    <property type="evidence" value="ECO:0007669"/>
    <property type="project" value="UniProtKB-UniRule"/>
</dbReference>
<comment type="similarity">
    <text evidence="2 13">Belongs to the class-II aminoacyl-tRNA synthetase family.</text>
</comment>
<dbReference type="AlphaFoldDB" id="A0A1M4ZXD2"/>
<evidence type="ECO:0000256" key="10">
    <source>
        <dbReference type="ARBA" id="ARBA00022917"/>
    </source>
</evidence>
<evidence type="ECO:0000313" key="16">
    <source>
        <dbReference type="EMBL" id="SHF22286.1"/>
    </source>
</evidence>
<dbReference type="EMBL" id="FQUW01000018">
    <property type="protein sequence ID" value="SHF22286.1"/>
    <property type="molecule type" value="Genomic_DNA"/>
</dbReference>
<evidence type="ECO:0000256" key="14">
    <source>
        <dbReference type="RuleBase" id="RU000336"/>
    </source>
</evidence>
<keyword evidence="6 13" id="KW-0479">Metal-binding</keyword>
<dbReference type="CDD" id="cd04322">
    <property type="entry name" value="LysRS_N"/>
    <property type="match status" value="1"/>
</dbReference>
<dbReference type="PRINTS" id="PR00982">
    <property type="entry name" value="TRNASYNTHLYS"/>
</dbReference>
<dbReference type="GO" id="GO:0004824">
    <property type="term" value="F:lysine-tRNA ligase activity"/>
    <property type="evidence" value="ECO:0007669"/>
    <property type="project" value="UniProtKB-UniRule"/>
</dbReference>
<feature type="binding site" evidence="13">
    <location>
        <position position="414"/>
    </location>
    <ligand>
        <name>Mg(2+)</name>
        <dbReference type="ChEBI" id="CHEBI:18420"/>
        <label>1</label>
    </ligand>
</feature>
<dbReference type="InterPro" id="IPR004364">
    <property type="entry name" value="Aa-tRNA-synt_II"/>
</dbReference>
<dbReference type="Gene3D" id="2.40.50.140">
    <property type="entry name" value="Nucleic acid-binding proteins"/>
    <property type="match status" value="1"/>
</dbReference>
<evidence type="ECO:0000256" key="4">
    <source>
        <dbReference type="ARBA" id="ARBA00022490"/>
    </source>
</evidence>
<comment type="catalytic activity">
    <reaction evidence="12 13 14">
        <text>tRNA(Lys) + L-lysine + ATP = L-lysyl-tRNA(Lys) + AMP + diphosphate</text>
        <dbReference type="Rhea" id="RHEA:20792"/>
        <dbReference type="Rhea" id="RHEA-COMP:9696"/>
        <dbReference type="Rhea" id="RHEA-COMP:9697"/>
        <dbReference type="ChEBI" id="CHEBI:30616"/>
        <dbReference type="ChEBI" id="CHEBI:32551"/>
        <dbReference type="ChEBI" id="CHEBI:33019"/>
        <dbReference type="ChEBI" id="CHEBI:78442"/>
        <dbReference type="ChEBI" id="CHEBI:78529"/>
        <dbReference type="ChEBI" id="CHEBI:456215"/>
        <dbReference type="EC" id="6.1.1.6"/>
    </reaction>
</comment>
<dbReference type="SUPFAM" id="SSF50249">
    <property type="entry name" value="Nucleic acid-binding proteins"/>
    <property type="match status" value="1"/>
</dbReference>
<dbReference type="PANTHER" id="PTHR42918:SF15">
    <property type="entry name" value="LYSINE--TRNA LIGASE, CHLOROPLASTIC_MITOCHONDRIAL"/>
    <property type="match status" value="1"/>
</dbReference>
<keyword evidence="11 13" id="KW-0030">Aminoacyl-tRNA synthetase</keyword>
<proteinExistence type="inferred from homology"/>
<feature type="domain" description="Aminoacyl-transfer RNA synthetases class-II family profile" evidence="15">
    <location>
        <begin position="176"/>
        <end position="495"/>
    </location>
</feature>
<keyword evidence="9 13" id="KW-0460">Magnesium</keyword>
<dbReference type="GO" id="GO:0005524">
    <property type="term" value="F:ATP binding"/>
    <property type="evidence" value="ECO:0007669"/>
    <property type="project" value="UniProtKB-UniRule"/>
</dbReference>
<accession>A0A1M4ZXD2</accession>
<dbReference type="InterPro" id="IPR044136">
    <property type="entry name" value="Lys-tRNA-ligase_II_N"/>
</dbReference>
<dbReference type="PANTHER" id="PTHR42918">
    <property type="entry name" value="LYSYL-TRNA SYNTHETASE"/>
    <property type="match status" value="1"/>
</dbReference>
<dbReference type="FunFam" id="2.40.50.140:FF:000024">
    <property type="entry name" value="Lysine--tRNA ligase"/>
    <property type="match status" value="1"/>
</dbReference>
<dbReference type="InterPro" id="IPR034762">
    <property type="entry name" value="Lys-tRNA-ligase_II_bac/euk"/>
</dbReference>
<dbReference type="NCBIfam" id="TIGR00499">
    <property type="entry name" value="lysS_bact"/>
    <property type="match status" value="1"/>
</dbReference>
<dbReference type="NCBIfam" id="NF001756">
    <property type="entry name" value="PRK00484.1"/>
    <property type="match status" value="1"/>
</dbReference>
<comment type="subunit">
    <text evidence="3 13">Homodimer.</text>
</comment>
<dbReference type="Pfam" id="PF00152">
    <property type="entry name" value="tRNA-synt_2"/>
    <property type="match status" value="1"/>
</dbReference>
<dbReference type="InterPro" id="IPR006195">
    <property type="entry name" value="aa-tRNA-synth_II"/>
</dbReference>
<dbReference type="PROSITE" id="PS50862">
    <property type="entry name" value="AA_TRNA_LIGASE_II"/>
    <property type="match status" value="1"/>
</dbReference>
<keyword evidence="10 13" id="KW-0648">Protein biosynthesis</keyword>
<dbReference type="GO" id="GO:0000287">
    <property type="term" value="F:magnesium ion binding"/>
    <property type="evidence" value="ECO:0007669"/>
    <property type="project" value="UniProtKB-UniRule"/>
</dbReference>
<dbReference type="SUPFAM" id="SSF55681">
    <property type="entry name" value="Class II aaRS and biotin synthetases"/>
    <property type="match status" value="1"/>
</dbReference>
<sequence length="499" mass="57519">MSDKESTELRTDDLNELMRVRLEKMEELKARGIEPYGGRYPRTHLAAWIVEHYDECEGQEVRIAGRLMARRGHGKASFGNLRDVSGQIQIYLRQDDVGAETYNLFQRLDIGDIIGVRGRVFKTRTGEVTVAVGELTLLAKSLRPLPEKWHGLKDVDLRYRQRYLDLIVNPGVKETFVIRSRVIHAIRNFLERRGFLEVETPMMHPIAGGAAARPFITHHNALDMDLYLRIAPELYLKRLLVGGFEKVYEINRNFRNEGISTKHNPEFTMLELYQAYADYHDMMDLTEEMISTVASEVLGTTTITYQGVEINLAPPWKRQTMLEAVEEHTGLDFNRYREDGEQARRAARELGVEVEETDGWGTVLNKVFEEKVEPQLIQPVFILDYPIEISPLAKRKEDDPALTYRFELFIYAREMANAFSELNDPLDQRARFLKQLEKRRAGDEEAHMMDEDYLTALEYGMPPAGGLGIGIDRLVMLLTDSPSIRDVILFPLMRPREQP</sequence>
<dbReference type="EC" id="6.1.1.6" evidence="13"/>
<dbReference type="CDD" id="cd00775">
    <property type="entry name" value="LysRS_core"/>
    <property type="match status" value="1"/>
</dbReference>
<dbReference type="InterPro" id="IPR012340">
    <property type="entry name" value="NA-bd_OB-fold"/>
</dbReference>
<feature type="binding site" evidence="13">
    <location>
        <position position="407"/>
    </location>
    <ligand>
        <name>Mg(2+)</name>
        <dbReference type="ChEBI" id="CHEBI:18420"/>
        <label>1</label>
    </ligand>
</feature>
<dbReference type="InterPro" id="IPR018149">
    <property type="entry name" value="Lys-tRNA-synth_II_C"/>
</dbReference>
<dbReference type="InterPro" id="IPR002313">
    <property type="entry name" value="Lys-tRNA-ligase_II"/>
</dbReference>
<organism evidence="16 17">
    <name type="scientific">Desulfofundulus australicus DSM 11792</name>
    <dbReference type="NCBI Taxonomy" id="1121425"/>
    <lineage>
        <taxon>Bacteria</taxon>
        <taxon>Bacillati</taxon>
        <taxon>Bacillota</taxon>
        <taxon>Clostridia</taxon>
        <taxon>Eubacteriales</taxon>
        <taxon>Peptococcaceae</taxon>
        <taxon>Desulfofundulus</taxon>
    </lineage>
</organism>
<evidence type="ECO:0000313" key="17">
    <source>
        <dbReference type="Proteomes" id="UP000184196"/>
    </source>
</evidence>
<dbReference type="FunFam" id="3.30.930.10:FF:000001">
    <property type="entry name" value="Lysine--tRNA ligase"/>
    <property type="match status" value="1"/>
</dbReference>
<dbReference type="HAMAP" id="MF_00252">
    <property type="entry name" value="Lys_tRNA_synth_class2"/>
    <property type="match status" value="1"/>
</dbReference>
<evidence type="ECO:0000256" key="6">
    <source>
        <dbReference type="ARBA" id="ARBA00022723"/>
    </source>
</evidence>
<dbReference type="PIRSF" id="PIRSF039101">
    <property type="entry name" value="LysRS2"/>
    <property type="match status" value="1"/>
</dbReference>
<keyword evidence="7 13" id="KW-0547">Nucleotide-binding</keyword>
<evidence type="ECO:0000256" key="8">
    <source>
        <dbReference type="ARBA" id="ARBA00022840"/>
    </source>
</evidence>
<keyword evidence="8 13" id="KW-0067">ATP-binding</keyword>
<dbReference type="OrthoDB" id="9801152at2"/>
<evidence type="ECO:0000256" key="5">
    <source>
        <dbReference type="ARBA" id="ARBA00022598"/>
    </source>
</evidence>
<dbReference type="GO" id="GO:0000049">
    <property type="term" value="F:tRNA binding"/>
    <property type="evidence" value="ECO:0007669"/>
    <property type="project" value="TreeGrafter"/>
</dbReference>
<evidence type="ECO:0000256" key="1">
    <source>
        <dbReference type="ARBA" id="ARBA00004496"/>
    </source>
</evidence>
<dbReference type="Gene3D" id="3.30.930.10">
    <property type="entry name" value="Bira Bifunctional Protein, Domain 2"/>
    <property type="match status" value="1"/>
</dbReference>
<dbReference type="InterPro" id="IPR045864">
    <property type="entry name" value="aa-tRNA-synth_II/BPL/LPL"/>
</dbReference>
<dbReference type="RefSeq" id="WP_027357534.1">
    <property type="nucleotide sequence ID" value="NZ_FQUW01000018.1"/>
</dbReference>
<protein>
    <recommendedName>
        <fullName evidence="13">Lysine--tRNA ligase</fullName>
        <ecNumber evidence="13">6.1.1.6</ecNumber>
    </recommendedName>
    <alternativeName>
        <fullName evidence="13">Lysyl-tRNA synthetase</fullName>
        <shortName evidence="13">LysRS</shortName>
    </alternativeName>
</protein>
<feature type="binding site" evidence="13">
    <location>
        <position position="414"/>
    </location>
    <ligand>
        <name>Mg(2+)</name>
        <dbReference type="ChEBI" id="CHEBI:18420"/>
        <label>2</label>
    </ligand>
</feature>